<dbReference type="AlphaFoldDB" id="A0A0M6ZYD8"/>
<protein>
    <submittedName>
        <fullName evidence="1">Uncharacterized protein</fullName>
    </submittedName>
</protein>
<dbReference type="Proteomes" id="UP000053235">
    <property type="component" value="Unassembled WGS sequence"/>
</dbReference>
<keyword evidence="2" id="KW-1185">Reference proteome</keyword>
<name>A0A0M6ZYD8_9HYPH</name>
<evidence type="ECO:0000313" key="2">
    <source>
        <dbReference type="Proteomes" id="UP000053235"/>
    </source>
</evidence>
<dbReference type="RefSeq" id="WP_144432083.1">
    <property type="nucleotide sequence ID" value="NZ_CXWD01000005.1"/>
</dbReference>
<dbReference type="EMBL" id="CXWD01000005">
    <property type="protein sequence ID" value="CTQ67818.1"/>
    <property type="molecule type" value="Genomic_DNA"/>
</dbReference>
<dbReference type="OrthoDB" id="7672284at2"/>
<organism evidence="1 2">
    <name type="scientific">Roseibium alexandrii</name>
    <dbReference type="NCBI Taxonomy" id="388408"/>
    <lineage>
        <taxon>Bacteria</taxon>
        <taxon>Pseudomonadati</taxon>
        <taxon>Pseudomonadota</taxon>
        <taxon>Alphaproteobacteria</taxon>
        <taxon>Hyphomicrobiales</taxon>
        <taxon>Stappiaceae</taxon>
        <taxon>Roseibium</taxon>
    </lineage>
</organism>
<gene>
    <name evidence="1" type="ORF">LAX5112_01531</name>
</gene>
<evidence type="ECO:0000313" key="1">
    <source>
        <dbReference type="EMBL" id="CTQ67818.1"/>
    </source>
</evidence>
<reference evidence="2" key="1">
    <citation type="submission" date="2015-07" db="EMBL/GenBank/DDBJ databases">
        <authorList>
            <person name="Rodrigo-Torres Lidia"/>
            <person name="Arahal R.David."/>
        </authorList>
    </citation>
    <scope>NUCLEOTIDE SEQUENCE [LARGE SCALE GENOMIC DNA]</scope>
    <source>
        <strain evidence="2">CECT 5112</strain>
    </source>
</reference>
<accession>A0A0M6ZYD8</accession>
<proteinExistence type="predicted"/>
<sequence length="354" mass="39889">MTYQPTHPLPFSINTAPVMPIDLYVPAGPPGDQYRTTNTAPFMTDLDEFGWTVPDALDVSTSTVEIDGLPFLNLDPYNLDGKDNLPTGDLAEGPQGGLSSQVDVQAGSGEQQVNFSLEMENYTYTTEYGQINILTLAEERTTEIKTINFNGQEVAVEYQAGIAHEFEGSFYDNAFRELYVEMAFETGMEIQAEAFDANGNPIMTAFGYEQALEVYGEAFDYGIEEFEMNFELGIELELNDFGMYEMTLSVMFEGEIVYMNGAERFYEFEDELFFMFSDQEQIDFNQIPDGLYNEIQKFAAGMGDAWGGMETLNAQLEAIFLQLQEDGHYQAWDDVDQGLDNPFDFNVPPSDWLT</sequence>